<dbReference type="Gene3D" id="3.40.190.10">
    <property type="entry name" value="Periplasmic binding protein-like II"/>
    <property type="match status" value="2"/>
</dbReference>
<dbReference type="Proteomes" id="UP000244880">
    <property type="component" value="Unassembled WGS sequence"/>
</dbReference>
<dbReference type="AlphaFoldDB" id="A0A2R8BA63"/>
<evidence type="ECO:0000256" key="3">
    <source>
        <dbReference type="ARBA" id="ARBA00023125"/>
    </source>
</evidence>
<dbReference type="EMBL" id="OMOR01000001">
    <property type="protein sequence ID" value="SPH19926.1"/>
    <property type="molecule type" value="Genomic_DNA"/>
</dbReference>
<comment type="similarity">
    <text evidence="1">Belongs to the LysR transcriptional regulatory family.</text>
</comment>
<dbReference type="InterPro" id="IPR036388">
    <property type="entry name" value="WH-like_DNA-bd_sf"/>
</dbReference>
<dbReference type="GO" id="GO:0043565">
    <property type="term" value="F:sequence-specific DNA binding"/>
    <property type="evidence" value="ECO:0007669"/>
    <property type="project" value="TreeGrafter"/>
</dbReference>
<evidence type="ECO:0000313" key="7">
    <source>
        <dbReference type="Proteomes" id="UP000244880"/>
    </source>
</evidence>
<dbReference type="GO" id="GO:0006351">
    <property type="term" value="P:DNA-templated transcription"/>
    <property type="evidence" value="ECO:0007669"/>
    <property type="project" value="TreeGrafter"/>
</dbReference>
<dbReference type="Gene3D" id="1.10.10.10">
    <property type="entry name" value="Winged helix-like DNA-binding domain superfamily/Winged helix DNA-binding domain"/>
    <property type="match status" value="1"/>
</dbReference>
<dbReference type="OrthoDB" id="7328368at2"/>
<keyword evidence="7" id="KW-1185">Reference proteome</keyword>
<dbReference type="InterPro" id="IPR036390">
    <property type="entry name" value="WH_DNA-bd_sf"/>
</dbReference>
<dbReference type="RefSeq" id="WP_108827210.1">
    <property type="nucleotide sequence ID" value="NZ_OMOR01000001.1"/>
</dbReference>
<dbReference type="PANTHER" id="PTHR30537">
    <property type="entry name" value="HTH-TYPE TRANSCRIPTIONAL REGULATOR"/>
    <property type="match status" value="1"/>
</dbReference>
<dbReference type="InterPro" id="IPR005119">
    <property type="entry name" value="LysR_subst-bd"/>
</dbReference>
<accession>A0A2R8BA63</accession>
<evidence type="ECO:0000256" key="4">
    <source>
        <dbReference type="ARBA" id="ARBA00023163"/>
    </source>
</evidence>
<dbReference type="SUPFAM" id="SSF46785">
    <property type="entry name" value="Winged helix' DNA-binding domain"/>
    <property type="match status" value="1"/>
</dbReference>
<gene>
    <name evidence="6" type="primary">gcvA_2</name>
    <name evidence="6" type="ORF">ASD8599_00666</name>
</gene>
<dbReference type="PROSITE" id="PS50931">
    <property type="entry name" value="HTH_LYSR"/>
    <property type="match status" value="1"/>
</dbReference>
<dbReference type="SUPFAM" id="SSF53850">
    <property type="entry name" value="Periplasmic binding protein-like II"/>
    <property type="match status" value="1"/>
</dbReference>
<evidence type="ECO:0000256" key="1">
    <source>
        <dbReference type="ARBA" id="ARBA00009437"/>
    </source>
</evidence>
<dbReference type="Pfam" id="PF00126">
    <property type="entry name" value="HTH_1"/>
    <property type="match status" value="1"/>
</dbReference>
<name>A0A2R8BA63_9RHOB</name>
<evidence type="ECO:0000259" key="5">
    <source>
        <dbReference type="PROSITE" id="PS50931"/>
    </source>
</evidence>
<protein>
    <submittedName>
        <fullName evidence="6">Glycine cleavage system transcriptional activator</fullName>
    </submittedName>
</protein>
<sequence length="299" mass="32295">MKWRDLPPLAGIRAFAAFVQTGGVAEAGAALGVSHAAVSQQLKALEKHLGVALLDRSGRALSLTDEGRHLADAALEGFAKMADAAAHITGANDARPLHLSVTPSFAASWLMPRLPDFRAQHPEINILVDPSADLVPVSPDGVDVAIRYGTGPWPGLHSEIWMECPMVIVASPDLIKGHTITQPSDLKEAPWLEEFGRSEGTTWLQKHGVASGITGSFIQVPGNLMLDGARDGQGVIVTVECFVERDLQAGRLVKLFEEDRDGAGYHIVTHSGVPRPPLKAFVHWLRRTLRKETDALRKM</sequence>
<keyword evidence="4" id="KW-0804">Transcription</keyword>
<proteinExistence type="inferred from homology"/>
<organism evidence="6 7">
    <name type="scientific">Ascidiaceihabitans donghaensis</name>
    <dbReference type="NCBI Taxonomy" id="1510460"/>
    <lineage>
        <taxon>Bacteria</taxon>
        <taxon>Pseudomonadati</taxon>
        <taxon>Pseudomonadota</taxon>
        <taxon>Alphaproteobacteria</taxon>
        <taxon>Rhodobacterales</taxon>
        <taxon>Paracoccaceae</taxon>
        <taxon>Ascidiaceihabitans</taxon>
    </lineage>
</organism>
<keyword evidence="3" id="KW-0238">DNA-binding</keyword>
<dbReference type="PANTHER" id="PTHR30537:SF74">
    <property type="entry name" value="HTH-TYPE TRANSCRIPTIONAL REGULATOR TRPI"/>
    <property type="match status" value="1"/>
</dbReference>
<keyword evidence="2" id="KW-0805">Transcription regulation</keyword>
<feature type="domain" description="HTH lysR-type" evidence="5">
    <location>
        <begin position="1"/>
        <end position="64"/>
    </location>
</feature>
<dbReference type="Pfam" id="PF03466">
    <property type="entry name" value="LysR_substrate"/>
    <property type="match status" value="1"/>
</dbReference>
<dbReference type="InterPro" id="IPR000847">
    <property type="entry name" value="LysR_HTH_N"/>
</dbReference>
<evidence type="ECO:0000313" key="6">
    <source>
        <dbReference type="EMBL" id="SPH19926.1"/>
    </source>
</evidence>
<dbReference type="InterPro" id="IPR058163">
    <property type="entry name" value="LysR-type_TF_proteobact-type"/>
</dbReference>
<evidence type="ECO:0000256" key="2">
    <source>
        <dbReference type="ARBA" id="ARBA00023015"/>
    </source>
</evidence>
<reference evidence="6 7" key="1">
    <citation type="submission" date="2018-03" db="EMBL/GenBank/DDBJ databases">
        <authorList>
            <person name="Keele B.F."/>
        </authorList>
    </citation>
    <scope>NUCLEOTIDE SEQUENCE [LARGE SCALE GENOMIC DNA]</scope>
    <source>
        <strain evidence="6 7">CECT 8599</strain>
    </source>
</reference>
<dbReference type="GO" id="GO:0003700">
    <property type="term" value="F:DNA-binding transcription factor activity"/>
    <property type="evidence" value="ECO:0007669"/>
    <property type="project" value="InterPro"/>
</dbReference>